<dbReference type="AlphaFoldDB" id="A0A2S3V1Q1"/>
<protein>
    <recommendedName>
        <fullName evidence="3">PepSY domain-containing protein</fullName>
    </recommendedName>
</protein>
<gene>
    <name evidence="1" type="ORF">CLV41_101162</name>
</gene>
<evidence type="ECO:0008006" key="3">
    <source>
        <dbReference type="Google" id="ProtNLM"/>
    </source>
</evidence>
<keyword evidence="2" id="KW-1185">Reference proteome</keyword>
<evidence type="ECO:0000313" key="1">
    <source>
        <dbReference type="EMBL" id="POF33713.1"/>
    </source>
</evidence>
<reference evidence="1 2" key="1">
    <citation type="submission" date="2018-01" db="EMBL/GenBank/DDBJ databases">
        <title>Genomic Encyclopedia of Archaeal and Bacterial Type Strains, Phase II (KMG-II): from individual species to whole genera.</title>
        <authorList>
            <person name="Goeker M."/>
        </authorList>
    </citation>
    <scope>NUCLEOTIDE SEQUENCE [LARGE SCALE GENOMIC DNA]</scope>
    <source>
        <strain evidence="1 2">DSM 17023</strain>
    </source>
</reference>
<name>A0A2S3V1Q1_9HYPH</name>
<organism evidence="1 2">
    <name type="scientific">Roseibium marinum</name>
    <dbReference type="NCBI Taxonomy" id="281252"/>
    <lineage>
        <taxon>Bacteria</taxon>
        <taxon>Pseudomonadati</taxon>
        <taxon>Pseudomonadota</taxon>
        <taxon>Alphaproteobacteria</taxon>
        <taxon>Hyphomicrobiales</taxon>
        <taxon>Stappiaceae</taxon>
        <taxon>Roseibium</taxon>
    </lineage>
</organism>
<evidence type="ECO:0000313" key="2">
    <source>
        <dbReference type="Proteomes" id="UP000236959"/>
    </source>
</evidence>
<dbReference type="Proteomes" id="UP000236959">
    <property type="component" value="Unassembled WGS sequence"/>
</dbReference>
<dbReference type="EMBL" id="PPCN01000001">
    <property type="protein sequence ID" value="POF33713.1"/>
    <property type="molecule type" value="Genomic_DNA"/>
</dbReference>
<comment type="caution">
    <text evidence="1">The sequence shown here is derived from an EMBL/GenBank/DDBJ whole genome shotgun (WGS) entry which is preliminary data.</text>
</comment>
<sequence length="88" mass="9798">MLGKLVQWLSRRPTRPVLTRLTEDEARALAQTALVNEANSENLVLVSLETVETGPVWIFQTATIGAQWEVRIEDQTGSVLGVKRLGLR</sequence>
<proteinExistence type="predicted"/>
<accession>A0A2S3V1Q1</accession>